<reference evidence="1 2" key="1">
    <citation type="journal article" date="2014" name="Genome Announc.">
        <title>Draft Genome Sequence of the Haloacid-Degrading Burkholderia caribensis Strain MBA4.</title>
        <authorList>
            <person name="Pan Y."/>
            <person name="Kong K.F."/>
            <person name="Tsang J.S."/>
        </authorList>
    </citation>
    <scope>NUCLEOTIDE SEQUENCE [LARGE SCALE GENOMIC DNA]</scope>
    <source>
        <strain evidence="1 2">MBA4</strain>
    </source>
</reference>
<dbReference type="EMBL" id="CP012747">
    <property type="protein sequence ID" value="ALL66830.1"/>
    <property type="molecule type" value="Genomic_DNA"/>
</dbReference>
<protein>
    <submittedName>
        <fullName evidence="1">Uncharacterized protein</fullName>
    </submittedName>
</protein>
<proteinExistence type="predicted"/>
<evidence type="ECO:0000313" key="2">
    <source>
        <dbReference type="Proteomes" id="UP000019146"/>
    </source>
</evidence>
<organism evidence="1 2">
    <name type="scientific">Paraburkholderia caribensis MBA4</name>
    <dbReference type="NCBI Taxonomy" id="1323664"/>
    <lineage>
        <taxon>Bacteria</taxon>
        <taxon>Pseudomonadati</taxon>
        <taxon>Pseudomonadota</taxon>
        <taxon>Betaproteobacteria</taxon>
        <taxon>Burkholderiales</taxon>
        <taxon>Burkholderiaceae</taxon>
        <taxon>Paraburkholderia</taxon>
    </lineage>
</organism>
<dbReference type="KEGG" id="bcai:K788_0003068"/>
<name>A0A0P0RE20_9BURK</name>
<dbReference type="AlphaFoldDB" id="A0A0P0RE20"/>
<sequence length="65" mass="6671">MATGKGDAISVTVLHLGAMPATRLLKLTLGWGITLCGMSILLNDVSAAIAPFLYGVADAIIKTTL</sequence>
<dbReference type="RefSeq" id="WP_035988357.1">
    <property type="nucleotide sequence ID" value="NZ_CP012747.1"/>
</dbReference>
<dbReference type="GeneID" id="69970749"/>
<evidence type="ECO:0000313" key="1">
    <source>
        <dbReference type="EMBL" id="ALL66830.1"/>
    </source>
</evidence>
<accession>A0A0P0RE20</accession>
<dbReference type="Proteomes" id="UP000019146">
    <property type="component" value="Chromosome 2"/>
</dbReference>
<gene>
    <name evidence="1" type="ORF">K788_0003068</name>
</gene>